<feature type="compositionally biased region" description="Low complexity" evidence="1">
    <location>
        <begin position="117"/>
        <end position="126"/>
    </location>
</feature>
<feature type="region of interest" description="Disordered" evidence="1">
    <location>
        <begin position="360"/>
        <end position="460"/>
    </location>
</feature>
<feature type="region of interest" description="Disordered" evidence="1">
    <location>
        <begin position="910"/>
        <end position="952"/>
    </location>
</feature>
<dbReference type="Proteomes" id="UP000077266">
    <property type="component" value="Unassembled WGS sequence"/>
</dbReference>
<keyword evidence="3" id="KW-1185">Reference proteome</keyword>
<dbReference type="STRING" id="1314781.A0A165N7P3"/>
<gene>
    <name evidence="2" type="ORF">EXIGLDRAFT_745624</name>
</gene>
<evidence type="ECO:0000256" key="1">
    <source>
        <dbReference type="SAM" id="MobiDB-lite"/>
    </source>
</evidence>
<accession>A0A165N7P3</accession>
<organism evidence="2 3">
    <name type="scientific">Exidia glandulosa HHB12029</name>
    <dbReference type="NCBI Taxonomy" id="1314781"/>
    <lineage>
        <taxon>Eukaryota</taxon>
        <taxon>Fungi</taxon>
        <taxon>Dikarya</taxon>
        <taxon>Basidiomycota</taxon>
        <taxon>Agaricomycotina</taxon>
        <taxon>Agaricomycetes</taxon>
        <taxon>Auriculariales</taxon>
        <taxon>Exidiaceae</taxon>
        <taxon>Exidia</taxon>
    </lineage>
</organism>
<name>A0A165N7P3_EXIGL</name>
<sequence length="1119" mass="122551">MAEAQNPQNPLQLALSSALALCKKVGGLSEHDESALHALLAAVPDEAIQTRLEEIASSAPAPVLQAQGSNALGLSPKKRAPGDAFDSDNDGQSAAPVVLGTPKRARRGAATDDGNDDGNPTALTPMPRTPRTPRTPRERRTPRTQFAFSQPSTPFSGLNYLVSDRPDCSPSSSLLAVAFGDGDVFTSPDPASTLLPSLCLSTAHAQTEARIANSQKKIKRVLTAFRVYWAKYRPFLPKHLDFSSSGDLLVTKRNRPFITLQTRLGLDVQLLKRVSVYLSAEAFAARAAAVAEVDTALQECNAVQARLSRTQTHDPTIPAAAASSDPGLPGAGALFADTIPIGNRAELGVDLGALDGEAGGGADAGADGDVDDGTAVPSCPSTPRRSATLVPGVPPGSGGGAEVPPGGVAPPGSPCNRNAASARRAKRPLAHDASLTSVDIEPMPKKKKARNVKEPHKLVSGPRAVQTSTLDLLTRFSKIISPGAYHDVASVVRRGVSLQEVLNLQTWSADNLPDNDLQSLVHHARLCHDAKTHEWLLSLHSMCAELRFALTLHRIMAEGTWEGTLYGYLDAHRASFPAPPDRLVEWRGKGLRWAYMLIAGSVPFLLGAAVLELRHMLSRVSWDVFREFCSCIRAPEQKDAAFAQDLIVPTLLEWGKCFNIRVGQRVFGSNLKEDDKILEQLEFNTLKLPRRGKIWKEWKSENQVTLFEPLPRALQATLEHRLPKAWIPPARPCTTVIFESMSMKPRKGMAKTPVFTAPRRRGRRGRVVPLTKPQQRKRAKETKARRKLFGQEQRAFAQVHRRTPDGISDLQELAKVHVFEEQGDYVVVASQLARELESDIRCVDRNEALLVEVLDTTPFDKQESERLYDYLVDATGVDRRGIETSSAGLHKPFQSLHLVVTNRYSELGDDAAVPQTSDGADDADDADDADMTGDFDEAEDSDNADALDGNLHQRLPRPHLDIRRDIQGYNDVCAVLQKIFRLVAERIKDRYPKAYDILMQYVESIPLGAWSPCFPFAGFVLNFGGMTDPHLDQDLGVCVVVTFGSFKGGELALYEGKILLDLDGFSICIFPSDFFTHFNLPFDGECASMAMATEKVSKRWTYDRNLWRTYMYPKGTSSQ</sequence>
<dbReference type="AlphaFoldDB" id="A0A165N7P3"/>
<proteinExistence type="predicted"/>
<dbReference type="Gene3D" id="3.60.130.30">
    <property type="match status" value="1"/>
</dbReference>
<protein>
    <submittedName>
        <fullName evidence="2">Uncharacterized protein</fullName>
    </submittedName>
</protein>
<dbReference type="EMBL" id="KV425901">
    <property type="protein sequence ID" value="KZW00339.1"/>
    <property type="molecule type" value="Genomic_DNA"/>
</dbReference>
<evidence type="ECO:0000313" key="2">
    <source>
        <dbReference type="EMBL" id="KZW00339.1"/>
    </source>
</evidence>
<evidence type="ECO:0000313" key="3">
    <source>
        <dbReference type="Proteomes" id="UP000077266"/>
    </source>
</evidence>
<dbReference type="InParanoid" id="A0A165N7P3"/>
<reference evidence="2 3" key="1">
    <citation type="journal article" date="2016" name="Mol. Biol. Evol.">
        <title>Comparative Genomics of Early-Diverging Mushroom-Forming Fungi Provides Insights into the Origins of Lignocellulose Decay Capabilities.</title>
        <authorList>
            <person name="Nagy L.G."/>
            <person name="Riley R."/>
            <person name="Tritt A."/>
            <person name="Adam C."/>
            <person name="Daum C."/>
            <person name="Floudas D."/>
            <person name="Sun H."/>
            <person name="Yadav J.S."/>
            <person name="Pangilinan J."/>
            <person name="Larsson K.H."/>
            <person name="Matsuura K."/>
            <person name="Barry K."/>
            <person name="Labutti K."/>
            <person name="Kuo R."/>
            <person name="Ohm R.A."/>
            <person name="Bhattacharya S.S."/>
            <person name="Shirouzu T."/>
            <person name="Yoshinaga Y."/>
            <person name="Martin F.M."/>
            <person name="Grigoriev I.V."/>
            <person name="Hibbett D.S."/>
        </authorList>
    </citation>
    <scope>NUCLEOTIDE SEQUENCE [LARGE SCALE GENOMIC DNA]</scope>
    <source>
        <strain evidence="2 3">HHB12029</strain>
    </source>
</reference>
<dbReference type="OrthoDB" id="2690740at2759"/>
<feature type="region of interest" description="Disordered" evidence="1">
    <location>
        <begin position="67"/>
        <end position="149"/>
    </location>
</feature>
<feature type="compositionally biased region" description="Acidic residues" evidence="1">
    <location>
        <begin position="919"/>
        <end position="945"/>
    </location>
</feature>